<name>A0A381DK04_9BACT</name>
<organism evidence="6 7">
    <name type="scientific">Campylobacter sputorum subsp. sputorum</name>
    <dbReference type="NCBI Taxonomy" id="32024"/>
    <lineage>
        <taxon>Bacteria</taxon>
        <taxon>Pseudomonadati</taxon>
        <taxon>Campylobacterota</taxon>
        <taxon>Epsilonproteobacteria</taxon>
        <taxon>Campylobacterales</taxon>
        <taxon>Campylobacteraceae</taxon>
        <taxon>Campylobacter</taxon>
    </lineage>
</organism>
<dbReference type="InterPro" id="IPR000962">
    <property type="entry name" value="Znf_DskA_TraR"/>
</dbReference>
<dbReference type="PROSITE" id="PS51128">
    <property type="entry name" value="ZF_DKSA_2"/>
    <property type="match status" value="1"/>
</dbReference>
<dbReference type="OrthoDB" id="9803742at2"/>
<sequence>MNKKDLATFKKMLTDEKEKIIESINKSTEELSGLRDSGASDELDVASINTDQIISQAINEQQAKNLGEINWALSKIDNGKYGICEMCDDEISIERLKIKPHARFCIVCSEMLEKMPKRKG</sequence>
<dbReference type="Pfam" id="PF01258">
    <property type="entry name" value="zf-dskA_traR"/>
    <property type="match status" value="1"/>
</dbReference>
<gene>
    <name evidence="6" type="primary">yocK</name>
    <name evidence="6" type="ORF">NCTC12475_01153</name>
</gene>
<dbReference type="SUPFAM" id="SSF109635">
    <property type="entry name" value="DnaK suppressor protein DksA, alpha-hairpin domain"/>
    <property type="match status" value="1"/>
</dbReference>
<dbReference type="GeneID" id="93089811"/>
<dbReference type="PROSITE" id="PS01102">
    <property type="entry name" value="ZF_DKSA_1"/>
    <property type="match status" value="1"/>
</dbReference>
<evidence type="ECO:0000256" key="3">
    <source>
        <dbReference type="ARBA" id="ARBA00022833"/>
    </source>
</evidence>
<keyword evidence="7" id="KW-1185">Reference proteome</keyword>
<dbReference type="AlphaFoldDB" id="A0A381DK04"/>
<dbReference type="GO" id="GO:0008270">
    <property type="term" value="F:zinc ion binding"/>
    <property type="evidence" value="ECO:0007669"/>
    <property type="project" value="UniProtKB-KW"/>
</dbReference>
<evidence type="ECO:0000313" key="6">
    <source>
        <dbReference type="EMBL" id="SUX10940.1"/>
    </source>
</evidence>
<protein>
    <submittedName>
        <fullName evidence="6">TraR/DksA family transcriptional regulator</fullName>
    </submittedName>
</protein>
<dbReference type="SUPFAM" id="SSF57716">
    <property type="entry name" value="Glucocorticoid receptor-like (DNA-binding domain)"/>
    <property type="match status" value="1"/>
</dbReference>
<evidence type="ECO:0000256" key="2">
    <source>
        <dbReference type="ARBA" id="ARBA00022771"/>
    </source>
</evidence>
<evidence type="ECO:0000259" key="5">
    <source>
        <dbReference type="Pfam" id="PF01258"/>
    </source>
</evidence>
<reference evidence="6 7" key="1">
    <citation type="submission" date="2018-06" db="EMBL/GenBank/DDBJ databases">
        <authorList>
            <consortium name="Pathogen Informatics"/>
            <person name="Doyle S."/>
        </authorList>
    </citation>
    <scope>NUCLEOTIDE SEQUENCE [LARGE SCALE GENOMIC DNA]</scope>
    <source>
        <strain evidence="6 7">NCTC12475</strain>
    </source>
</reference>
<dbReference type="Gene3D" id="1.20.120.910">
    <property type="entry name" value="DksA, coiled-coil domain"/>
    <property type="match status" value="1"/>
</dbReference>
<dbReference type="STRING" id="32024.GCA_000788295_01399"/>
<keyword evidence="3" id="KW-0862">Zinc</keyword>
<dbReference type="EMBL" id="UFVD01000001">
    <property type="protein sequence ID" value="SUX10940.1"/>
    <property type="molecule type" value="Genomic_DNA"/>
</dbReference>
<dbReference type="PANTHER" id="PTHR33823">
    <property type="entry name" value="RNA POLYMERASE-BINDING TRANSCRIPTION FACTOR DKSA-RELATED"/>
    <property type="match status" value="1"/>
</dbReference>
<dbReference type="InterPro" id="IPR020458">
    <property type="entry name" value="Znf_DskA_TraR_CS"/>
</dbReference>
<feature type="domain" description="Zinc finger DksA/TraR C4-type" evidence="5">
    <location>
        <begin position="79"/>
        <end position="108"/>
    </location>
</feature>
<dbReference type="NCBIfam" id="NF033459">
    <property type="entry name" value="DksA_like"/>
    <property type="match status" value="1"/>
</dbReference>
<dbReference type="PANTHER" id="PTHR33823:SF4">
    <property type="entry name" value="GENERAL STRESS PROTEIN 16O"/>
    <property type="match status" value="1"/>
</dbReference>
<feature type="zinc finger region" description="dksA C4-type" evidence="4">
    <location>
        <begin position="84"/>
        <end position="108"/>
    </location>
</feature>
<evidence type="ECO:0000313" key="7">
    <source>
        <dbReference type="Proteomes" id="UP000254920"/>
    </source>
</evidence>
<dbReference type="InterPro" id="IPR037187">
    <property type="entry name" value="DnaK_N"/>
</dbReference>
<evidence type="ECO:0000256" key="1">
    <source>
        <dbReference type="ARBA" id="ARBA00022723"/>
    </source>
</evidence>
<accession>A0A381DK04</accession>
<keyword evidence="1" id="KW-0479">Metal-binding</keyword>
<evidence type="ECO:0000256" key="4">
    <source>
        <dbReference type="PROSITE-ProRule" id="PRU00510"/>
    </source>
</evidence>
<dbReference type="RefSeq" id="WP_089181730.1">
    <property type="nucleotide sequence ID" value="NZ_CP043427.1"/>
</dbReference>
<dbReference type="Proteomes" id="UP000254920">
    <property type="component" value="Unassembled WGS sequence"/>
</dbReference>
<proteinExistence type="predicted"/>
<keyword evidence="2" id="KW-0863">Zinc-finger</keyword>